<evidence type="ECO:0000259" key="1">
    <source>
        <dbReference type="Pfam" id="PF07580"/>
    </source>
</evidence>
<dbReference type="AlphaFoldDB" id="A0AAW9W7S0"/>
<name>A0AAW9W7S0_STREE</name>
<reference evidence="2" key="1">
    <citation type="submission" date="2019-11" db="EMBL/GenBank/DDBJ databases">
        <title>Growth characteristics of pneumococcus vary with the chemical composition of the capsule and with environmental conditions.</title>
        <authorList>
            <person name="Tothpal A."/>
            <person name="Desobry K."/>
            <person name="Joshi S."/>
            <person name="Wyllie A.L."/>
            <person name="Weinberger D.M."/>
        </authorList>
    </citation>
    <scope>NUCLEOTIDE SEQUENCE</scope>
    <source>
        <strain evidence="2">Pnumococcus10A</strain>
    </source>
</reference>
<dbReference type="Pfam" id="PF07580">
    <property type="entry name" value="Peptidase_M26_C"/>
    <property type="match status" value="1"/>
</dbReference>
<protein>
    <submittedName>
        <fullName evidence="2">Peptidase M26</fullName>
    </submittedName>
</protein>
<dbReference type="EMBL" id="WNHN01000127">
    <property type="protein sequence ID" value="MTV77834.1"/>
    <property type="molecule type" value="Genomic_DNA"/>
</dbReference>
<accession>A0AAW9W7S0</accession>
<dbReference type="InterPro" id="IPR011505">
    <property type="entry name" value="Peptidase_M26_C_dom"/>
</dbReference>
<gene>
    <name evidence="2" type="ORF">GM535_11395</name>
</gene>
<sequence length="293" mass="33340">SYVLSDVNVTNGNAISGDNFDNMKEDHAYSSKGNKVVNVVQVDDELVTKDSDVQRGTVLDADKVKEKKAELVSKHSTKVEDFDFTSRYTTIYNEVTGYQKSREQVYKNIEKLLPFYNRETIVKYGNLVDESSELFTKELLSVVPMKNNEVITDINKNKQEINKLLLHFEGNKSQVLNIAYKNDFSKVAEYSIEYQGLLYTPNTLLHDYSNIVDNVLTDLNSVQYDSNAIKKILDISDKVKNTELYLDEQFVKTKANIKDTLSKLLSADAAIAENSNSIIDNYVIQKIKQNKEA</sequence>
<proteinExistence type="predicted"/>
<dbReference type="RefSeq" id="WP_269058212.1">
    <property type="nucleotide sequence ID" value="NZ_WNHN01000127.1"/>
</dbReference>
<dbReference type="GO" id="GO:0004222">
    <property type="term" value="F:metalloendopeptidase activity"/>
    <property type="evidence" value="ECO:0007669"/>
    <property type="project" value="InterPro"/>
</dbReference>
<feature type="non-terminal residue" evidence="2">
    <location>
        <position position="1"/>
    </location>
</feature>
<comment type="caution">
    <text evidence="2">The sequence shown here is derived from an EMBL/GenBank/DDBJ whole genome shotgun (WGS) entry which is preliminary data.</text>
</comment>
<dbReference type="GO" id="GO:0008270">
    <property type="term" value="F:zinc ion binding"/>
    <property type="evidence" value="ECO:0007669"/>
    <property type="project" value="InterPro"/>
</dbReference>
<organism evidence="2 3">
    <name type="scientific">Streptococcus pneumoniae</name>
    <dbReference type="NCBI Taxonomy" id="1313"/>
    <lineage>
        <taxon>Bacteria</taxon>
        <taxon>Bacillati</taxon>
        <taxon>Bacillota</taxon>
        <taxon>Bacilli</taxon>
        <taxon>Lactobacillales</taxon>
        <taxon>Streptococcaceae</taxon>
        <taxon>Streptococcus</taxon>
    </lineage>
</organism>
<feature type="non-terminal residue" evidence="2">
    <location>
        <position position="293"/>
    </location>
</feature>
<evidence type="ECO:0000313" key="2">
    <source>
        <dbReference type="EMBL" id="MTV77834.1"/>
    </source>
</evidence>
<feature type="domain" description="Peptidase M26 C-terminal" evidence="1">
    <location>
        <begin position="186"/>
        <end position="293"/>
    </location>
</feature>
<dbReference type="GO" id="GO:0005576">
    <property type="term" value="C:extracellular region"/>
    <property type="evidence" value="ECO:0007669"/>
    <property type="project" value="InterPro"/>
</dbReference>
<evidence type="ECO:0000313" key="3">
    <source>
        <dbReference type="Proteomes" id="UP000729182"/>
    </source>
</evidence>
<dbReference type="Proteomes" id="UP000729182">
    <property type="component" value="Unassembled WGS sequence"/>
</dbReference>